<keyword evidence="2" id="KW-1185">Reference proteome</keyword>
<proteinExistence type="predicted"/>
<reference evidence="1 2" key="1">
    <citation type="submission" date="2018-06" db="EMBL/GenBank/DDBJ databases">
        <title>Genomic Encyclopedia of Archaeal and Bacterial Type Strains, Phase II (KMG-II): from individual species to whole genera.</title>
        <authorList>
            <person name="Goeker M."/>
        </authorList>
    </citation>
    <scope>NUCLEOTIDE SEQUENCE [LARGE SCALE GENOMIC DNA]</scope>
    <source>
        <strain evidence="1 2">ATCC BAA-1881</strain>
    </source>
</reference>
<gene>
    <name evidence="1" type="ORF">EI42_01655</name>
</gene>
<protein>
    <recommendedName>
        <fullName evidence="3">Sucrase/ferredoxin-like protein</fullName>
    </recommendedName>
</protein>
<name>A0A326UJ55_THEHA</name>
<dbReference type="InterPro" id="IPR036249">
    <property type="entry name" value="Thioredoxin-like_sf"/>
</dbReference>
<evidence type="ECO:0000313" key="1">
    <source>
        <dbReference type="EMBL" id="PZW32563.1"/>
    </source>
</evidence>
<dbReference type="Proteomes" id="UP000248806">
    <property type="component" value="Unassembled WGS sequence"/>
</dbReference>
<accession>A0A326UJ55</accession>
<comment type="caution">
    <text evidence="1">The sequence shown here is derived from an EMBL/GenBank/DDBJ whole genome shotgun (WGS) entry which is preliminary data.</text>
</comment>
<dbReference type="OrthoDB" id="3399139at2"/>
<evidence type="ECO:0008006" key="3">
    <source>
        <dbReference type="Google" id="ProtNLM"/>
    </source>
</evidence>
<dbReference type="EMBL" id="QKUF01000004">
    <property type="protein sequence ID" value="PZW32563.1"/>
    <property type="molecule type" value="Genomic_DNA"/>
</dbReference>
<evidence type="ECO:0000313" key="2">
    <source>
        <dbReference type="Proteomes" id="UP000248806"/>
    </source>
</evidence>
<dbReference type="SUPFAM" id="SSF52833">
    <property type="entry name" value="Thioredoxin-like"/>
    <property type="match status" value="1"/>
</dbReference>
<dbReference type="Pfam" id="PF06999">
    <property type="entry name" value="Suc_Fer-like"/>
    <property type="match status" value="1"/>
</dbReference>
<dbReference type="CDD" id="cd03062">
    <property type="entry name" value="TRX_Fd_Sucrase"/>
    <property type="match status" value="1"/>
</dbReference>
<organism evidence="1 2">
    <name type="scientific">Thermosporothrix hazakensis</name>
    <dbReference type="NCBI Taxonomy" id="644383"/>
    <lineage>
        <taxon>Bacteria</taxon>
        <taxon>Bacillati</taxon>
        <taxon>Chloroflexota</taxon>
        <taxon>Ktedonobacteria</taxon>
        <taxon>Ktedonobacterales</taxon>
        <taxon>Thermosporotrichaceae</taxon>
        <taxon>Thermosporothrix</taxon>
    </lineage>
</organism>
<dbReference type="PANTHER" id="PTHR31902:SF22">
    <property type="entry name" value="SLL1203 PROTEIN"/>
    <property type="match status" value="1"/>
</dbReference>
<sequence>MAERSFCARISEERQEPFVGLAPFAEIWVMIEYTGPWGWSAVLDNDLPEPAAKWLSDFVMSYETMKGVGVFVRQHSRPLKTIRCFVGVTLKERTALYAFEFERYEELLSLDLAGLKAGAPAYDRYLTNEPMYIICTNGKHDMCCAKFGMPIYRELARLDPAHTWHCSHIGGDQFAANLICFPQGVYYSRVAVPEVETILDADRHGRLYLPKCRGRVQYPAVVQAAEYYVRMQTGIFELGAFSLQEVHTEDGSDCVTFCTQDGALHHVRVQSHYCELDCPLACSCNQLGKNYRQEYRLIEYQVQASEEVVTL</sequence>
<dbReference type="RefSeq" id="WP_111320724.1">
    <property type="nucleotide sequence ID" value="NZ_BIFX01000002.1"/>
</dbReference>
<dbReference type="InterPro" id="IPR009737">
    <property type="entry name" value="Aim32/Apd1-like"/>
</dbReference>
<dbReference type="PANTHER" id="PTHR31902">
    <property type="entry name" value="ACTIN PATCHES DISTAL PROTEIN 1"/>
    <property type="match status" value="1"/>
</dbReference>
<dbReference type="AlphaFoldDB" id="A0A326UJ55"/>